<dbReference type="Proteomes" id="UP000241818">
    <property type="component" value="Unassembled WGS sequence"/>
</dbReference>
<feature type="compositionally biased region" description="Basic and acidic residues" evidence="1">
    <location>
        <begin position="441"/>
        <end position="464"/>
    </location>
</feature>
<evidence type="ECO:0000313" key="4">
    <source>
        <dbReference type="Proteomes" id="UP000241818"/>
    </source>
</evidence>
<organism evidence="3 4">
    <name type="scientific">Amorphotheca resinae ATCC 22711</name>
    <dbReference type="NCBI Taxonomy" id="857342"/>
    <lineage>
        <taxon>Eukaryota</taxon>
        <taxon>Fungi</taxon>
        <taxon>Dikarya</taxon>
        <taxon>Ascomycota</taxon>
        <taxon>Pezizomycotina</taxon>
        <taxon>Leotiomycetes</taxon>
        <taxon>Helotiales</taxon>
        <taxon>Amorphothecaceae</taxon>
        <taxon>Amorphotheca</taxon>
    </lineage>
</organism>
<protein>
    <recommendedName>
        <fullName evidence="2">Ysc84 actin-binding domain-containing protein</fullName>
    </recommendedName>
</protein>
<evidence type="ECO:0000259" key="2">
    <source>
        <dbReference type="Pfam" id="PF04366"/>
    </source>
</evidence>
<proteinExistence type="predicted"/>
<evidence type="ECO:0000256" key="1">
    <source>
        <dbReference type="SAM" id="MobiDB-lite"/>
    </source>
</evidence>
<dbReference type="CDD" id="cd11524">
    <property type="entry name" value="SYLF"/>
    <property type="match status" value="1"/>
</dbReference>
<feature type="region of interest" description="Disordered" evidence="1">
    <location>
        <begin position="574"/>
        <end position="729"/>
    </location>
</feature>
<dbReference type="GO" id="GO:0035091">
    <property type="term" value="F:phosphatidylinositol binding"/>
    <property type="evidence" value="ECO:0007669"/>
    <property type="project" value="TreeGrafter"/>
</dbReference>
<feature type="region of interest" description="Disordered" evidence="1">
    <location>
        <begin position="431"/>
        <end position="476"/>
    </location>
</feature>
<dbReference type="InParanoid" id="A0A2T3AU61"/>
<feature type="region of interest" description="Disordered" evidence="1">
    <location>
        <begin position="526"/>
        <end position="546"/>
    </location>
</feature>
<reference evidence="3 4" key="1">
    <citation type="journal article" date="2018" name="New Phytol.">
        <title>Comparative genomics and transcriptomics depict ericoid mycorrhizal fungi as versatile saprotrophs and plant mutualists.</title>
        <authorList>
            <person name="Martino E."/>
            <person name="Morin E."/>
            <person name="Grelet G.A."/>
            <person name="Kuo A."/>
            <person name="Kohler A."/>
            <person name="Daghino S."/>
            <person name="Barry K.W."/>
            <person name="Cichocki N."/>
            <person name="Clum A."/>
            <person name="Dockter R.B."/>
            <person name="Hainaut M."/>
            <person name="Kuo R.C."/>
            <person name="LaButti K."/>
            <person name="Lindahl B.D."/>
            <person name="Lindquist E.A."/>
            <person name="Lipzen A."/>
            <person name="Khouja H.R."/>
            <person name="Magnuson J."/>
            <person name="Murat C."/>
            <person name="Ohm R.A."/>
            <person name="Singer S.W."/>
            <person name="Spatafora J.W."/>
            <person name="Wang M."/>
            <person name="Veneault-Fourrey C."/>
            <person name="Henrissat B."/>
            <person name="Grigoriev I.V."/>
            <person name="Martin F.M."/>
            <person name="Perotto S."/>
        </authorList>
    </citation>
    <scope>NUCLEOTIDE SEQUENCE [LARGE SCALE GENOMIC DNA]</scope>
    <source>
        <strain evidence="3 4">ATCC 22711</strain>
    </source>
</reference>
<feature type="domain" description="Ysc84 actin-binding" evidence="2">
    <location>
        <begin position="145"/>
        <end position="272"/>
    </location>
</feature>
<accession>A0A2T3AU61</accession>
<feature type="region of interest" description="Disordered" evidence="1">
    <location>
        <begin position="382"/>
        <end position="417"/>
    </location>
</feature>
<evidence type="ECO:0000313" key="3">
    <source>
        <dbReference type="EMBL" id="PSS12198.1"/>
    </source>
</evidence>
<dbReference type="PANTHER" id="PTHR15629:SF8">
    <property type="entry name" value="DUF500 DOMAIN PROTEIN (AFU_ORTHOLOGUE AFUA_5G07310)"/>
    <property type="match status" value="1"/>
</dbReference>
<dbReference type="PANTHER" id="PTHR15629">
    <property type="entry name" value="SH3YL1 PROTEIN"/>
    <property type="match status" value="1"/>
</dbReference>
<dbReference type="GeneID" id="36572572"/>
<feature type="compositionally biased region" description="Polar residues" evidence="1">
    <location>
        <begin position="382"/>
        <end position="391"/>
    </location>
</feature>
<keyword evidence="4" id="KW-1185">Reference proteome</keyword>
<feature type="compositionally biased region" description="Basic and acidic residues" evidence="1">
    <location>
        <begin position="669"/>
        <end position="695"/>
    </location>
</feature>
<sequence length="729" mass="80469">MQRVTSMLPSWDKTKTNSKKGFDTAWKALDKLGGPVNKLSNKIGSEAFWPTSLDKESDKAARILKSFCKDGFYAEEDRPLNQEGAKGKQRVLKKIPQKVIENAVGLAIFTTMRSGLWVSGAGGSGVLVARMEDGNWSPPSGILLHTAGLGFLVGIDIYDCVVVINNRRALDSFTKVRATIGGEISAVAGPAGVGGIIENDGKWNQANRPVFTYLKSRGFYAGVQVDGTVIIERTDENERFYGERIGVADILAGKARHPPYEIKMLMETLKAAEGSNDVDVSALQALSYEPAPGDFEIQTPSPEAPTFGIPEPDDPDPFGVLALEREGFEIREAGTKARPPSTQFEFNPSPTSPVYQKYHRQSMDTISSLNNRASYMSNRSFRTNRTSTGRLTPTVEMGTQTDDHITPITSPSQSDEQKRIIEEEIDYTKVDLGPYSSQGHNQDHDSTTATDASREHDRNDHRAADSSYATETEDDEPVVFEAASAQTAVLMPQSIAKGGGLVNIPKRPPPPPLPPRNLARASKVLTVDQSSGQSPMKSDFGASQTSVVSDFEEVDLHGGNRKSEELVKGIVLDDLEKSEPRRSVDEEVDRALEEQHLEKLEKIESSEPETEKFEDAAQEADPKTEAETETETENEHENELETPGTQHDDVMWTASPYEEKQAPQVTPAVHEEEPAMHEEEPAMHEEEPVMHKEELVVEDDDEPTVHDEESKMHEKKPSVHEEKALVHEE</sequence>
<name>A0A2T3AU61_AMORE</name>
<dbReference type="InterPro" id="IPR051702">
    <property type="entry name" value="SH3_domain_YSC84-like"/>
</dbReference>
<dbReference type="InterPro" id="IPR007461">
    <property type="entry name" value="Ysc84_actin-binding"/>
</dbReference>
<dbReference type="STRING" id="857342.A0A2T3AU61"/>
<feature type="compositionally biased region" description="Basic and acidic residues" evidence="1">
    <location>
        <begin position="574"/>
        <end position="626"/>
    </location>
</feature>
<dbReference type="Pfam" id="PF04366">
    <property type="entry name" value="Ysc84"/>
    <property type="match status" value="1"/>
</dbReference>
<gene>
    <name evidence="3" type="ORF">M430DRAFT_21304</name>
</gene>
<feature type="region of interest" description="Disordered" evidence="1">
    <location>
        <begin position="500"/>
        <end position="519"/>
    </location>
</feature>
<feature type="compositionally biased region" description="Basic and acidic residues" evidence="1">
    <location>
        <begin position="703"/>
        <end position="729"/>
    </location>
</feature>
<feature type="compositionally biased region" description="Pro residues" evidence="1">
    <location>
        <begin position="506"/>
        <end position="515"/>
    </location>
</feature>
<dbReference type="OrthoDB" id="443981at2759"/>
<dbReference type="RefSeq" id="XP_024718196.1">
    <property type="nucleotide sequence ID" value="XM_024864491.1"/>
</dbReference>
<dbReference type="AlphaFoldDB" id="A0A2T3AU61"/>
<feature type="compositionally biased region" description="Polar residues" evidence="1">
    <location>
        <begin position="527"/>
        <end position="546"/>
    </location>
</feature>
<dbReference type="EMBL" id="KZ679015">
    <property type="protein sequence ID" value="PSS12198.1"/>
    <property type="molecule type" value="Genomic_DNA"/>
</dbReference>